<dbReference type="InterPro" id="IPR036291">
    <property type="entry name" value="NAD(P)-bd_dom_sf"/>
</dbReference>
<dbReference type="STRING" id="1179773.BN6_58820"/>
<dbReference type="BioCyc" id="SESP1179773:BN6_RS28290-MONOMER"/>
<proteinExistence type="predicted"/>
<dbReference type="Pfam" id="PF01370">
    <property type="entry name" value="Epimerase"/>
    <property type="match status" value="1"/>
</dbReference>
<dbReference type="EMBL" id="HE804045">
    <property type="protein sequence ID" value="CCH33139.1"/>
    <property type="molecule type" value="Genomic_DNA"/>
</dbReference>
<dbReference type="Gene3D" id="3.40.50.720">
    <property type="entry name" value="NAD(P)-binding Rossmann-like Domain"/>
    <property type="match status" value="1"/>
</dbReference>
<feature type="domain" description="NAD-dependent epimerase/dehydratase" evidence="1">
    <location>
        <begin position="2"/>
        <end position="241"/>
    </location>
</feature>
<dbReference type="eggNOG" id="COG0451">
    <property type="taxonomic scope" value="Bacteria"/>
</dbReference>
<evidence type="ECO:0000259" key="1">
    <source>
        <dbReference type="Pfam" id="PF01370"/>
    </source>
</evidence>
<dbReference type="CDD" id="cd08946">
    <property type="entry name" value="SDR_e"/>
    <property type="match status" value="1"/>
</dbReference>
<evidence type="ECO:0000313" key="2">
    <source>
        <dbReference type="EMBL" id="CCH33139.1"/>
    </source>
</evidence>
<reference evidence="2 3" key="1">
    <citation type="journal article" date="2012" name="BMC Genomics">
        <title>Complete genome sequence of Saccharothrix espanaensis DSM 44229T and comparison to the other completely sequenced Pseudonocardiaceae.</title>
        <authorList>
            <person name="Strobel T."/>
            <person name="Al-Dilaimi A."/>
            <person name="Blom J."/>
            <person name="Gessner A."/>
            <person name="Kalinowski J."/>
            <person name="Luzhetska M."/>
            <person name="Puhler A."/>
            <person name="Szczepanowski R."/>
            <person name="Bechthold A."/>
            <person name="Ruckert C."/>
        </authorList>
    </citation>
    <scope>NUCLEOTIDE SEQUENCE [LARGE SCALE GENOMIC DNA]</scope>
    <source>
        <strain evidence="3">ATCC 51144 / DSM 44229 / JCM 9112 / NBRC 15066 / NRRL 15764</strain>
    </source>
</reference>
<gene>
    <name evidence="2" type="primary">sam21</name>
    <name evidence="2" type="ordered locus">BN6_58820</name>
</gene>
<dbReference type="PATRIC" id="fig|1179773.3.peg.5915"/>
<accession>K0K8J4</accession>
<dbReference type="InterPro" id="IPR001509">
    <property type="entry name" value="Epimerase_deHydtase"/>
</dbReference>
<dbReference type="PANTHER" id="PTHR43245">
    <property type="entry name" value="BIFUNCTIONAL POLYMYXIN RESISTANCE PROTEIN ARNA"/>
    <property type="match status" value="1"/>
</dbReference>
<evidence type="ECO:0000313" key="3">
    <source>
        <dbReference type="Proteomes" id="UP000006281"/>
    </source>
</evidence>
<dbReference type="InterPro" id="IPR050177">
    <property type="entry name" value="Lipid_A_modif_metabolic_enz"/>
</dbReference>
<protein>
    <submittedName>
        <fullName evidence="2">NDP-4-keto-6-deoxyhexose 4-ketoreductase</fullName>
    </submittedName>
</protein>
<sequence length="326" mass="34099">MTVLGASGLVGTAVTRELADRPVRLRLVGRRATAVPRGALAEIDVRQVDLREPGAVAAAVDGADVVIHLVAQISGASTWRVAATDPVAERVNVGLVHDIVEALRRQRPEKPPLVLLAGSMSQVGRATSARIDGSEPDRPLTTYDLQKMAAERAITAADAEGVLRGATLRLATLYSGGLDATDLDRGVVSAMMRRAFAGQPLTMWHDGTVNRDLLCVDDAARAFVAALDAPEAVTGGSWLIGTSVATSIAELFTTISKVVAATTGDQPVPVLSVPPAEHSVPTDLLDFVVDPSAFRRATGWVPRVALLDGLDRLATAFARDSAPGAD</sequence>
<dbReference type="HOGENOM" id="CLU_826071_0_0_11"/>
<organism evidence="2 3">
    <name type="scientific">Saccharothrix espanaensis (strain ATCC 51144 / DSM 44229 / JCM 9112 / NBRC 15066 / NRRL 15764)</name>
    <dbReference type="NCBI Taxonomy" id="1179773"/>
    <lineage>
        <taxon>Bacteria</taxon>
        <taxon>Bacillati</taxon>
        <taxon>Actinomycetota</taxon>
        <taxon>Actinomycetes</taxon>
        <taxon>Pseudonocardiales</taxon>
        <taxon>Pseudonocardiaceae</taxon>
        <taxon>Saccharothrix</taxon>
    </lineage>
</organism>
<dbReference type="SUPFAM" id="SSF51735">
    <property type="entry name" value="NAD(P)-binding Rossmann-fold domains"/>
    <property type="match status" value="1"/>
</dbReference>
<dbReference type="Proteomes" id="UP000006281">
    <property type="component" value="Chromosome"/>
</dbReference>
<keyword evidence="3" id="KW-1185">Reference proteome</keyword>
<dbReference type="KEGG" id="sesp:BN6_58820"/>
<dbReference type="AlphaFoldDB" id="K0K8J4"/>
<name>K0K8J4_SACES</name>